<dbReference type="Pfam" id="PF05239">
    <property type="entry name" value="PRC"/>
    <property type="match status" value="1"/>
</dbReference>
<reference evidence="8 9" key="1">
    <citation type="submission" date="2015-02" db="EMBL/GenBank/DDBJ databases">
        <title>Genome Sequencing of Rickettsiales.</title>
        <authorList>
            <person name="Daugherty S.C."/>
            <person name="Su Q."/>
            <person name="Abolude K."/>
            <person name="Beier-Sexton M."/>
            <person name="Carlyon J.A."/>
            <person name="Carter R."/>
            <person name="Day N.P."/>
            <person name="Dumler S.J."/>
            <person name="Dyachenko V."/>
            <person name="Godinez A."/>
            <person name="Kurtti T.J."/>
            <person name="Lichay M."/>
            <person name="Mullins K.E."/>
            <person name="Ott S."/>
            <person name="Pappas-Brown V."/>
            <person name="Paris D.H."/>
            <person name="Patel P."/>
            <person name="Richards A.L."/>
            <person name="Sadzewicz L."/>
            <person name="Sears K."/>
            <person name="Seidman D."/>
            <person name="Sengamalay N."/>
            <person name="Stenos J."/>
            <person name="Tallon L.J."/>
            <person name="Vincent G."/>
            <person name="Fraser C.M."/>
            <person name="Munderloh U."/>
            <person name="Dunning-Hotopp J.C."/>
        </authorList>
    </citation>
    <scope>NUCLEOTIDE SEQUENCE [LARGE SCALE GENOMIC DNA]</scope>
    <source>
        <strain evidence="8 9">Fuller</strain>
    </source>
</reference>
<organism evidence="8 9">
    <name type="scientific">Orientia chuto str. Dubai</name>
    <dbReference type="NCBI Taxonomy" id="1359168"/>
    <lineage>
        <taxon>Bacteria</taxon>
        <taxon>Pseudomonadati</taxon>
        <taxon>Pseudomonadota</taxon>
        <taxon>Alphaproteobacteria</taxon>
        <taxon>Rickettsiales</taxon>
        <taxon>Rickettsiaceae</taxon>
        <taxon>Rickettsieae</taxon>
        <taxon>Orientia</taxon>
    </lineage>
</organism>
<evidence type="ECO:0000256" key="1">
    <source>
        <dbReference type="ARBA" id="ARBA00022490"/>
    </source>
</evidence>
<evidence type="ECO:0000256" key="3">
    <source>
        <dbReference type="ARBA" id="ARBA00022552"/>
    </source>
</evidence>
<evidence type="ECO:0000256" key="5">
    <source>
        <dbReference type="HAMAP-Rule" id="MF_00014"/>
    </source>
</evidence>
<dbReference type="OrthoDB" id="9788191at2"/>
<keyword evidence="2 5" id="KW-0690">Ribosome biogenesis</keyword>
<evidence type="ECO:0000256" key="2">
    <source>
        <dbReference type="ARBA" id="ARBA00022517"/>
    </source>
</evidence>
<keyword evidence="4 5" id="KW-0143">Chaperone</keyword>
<sequence>MSSKSKLIAVGIISSPYGIRGQVAVKSFTDPAGNILNYELKDCHKNIIKIHSAKILAKKIICNIDKITTRTAAEQLVHKKLYIYKYELPQLQESEYYIEDLKGKKVKNLAGEIIGKICNICNYNAGDIIEIEYNNGTKIMYPFTKEIFPQITEGFVIVNLPEII</sequence>
<comment type="subunit">
    <text evidence="5">Binds ribosomal protein uS19.</text>
</comment>
<gene>
    <name evidence="5 8" type="primary">rimM</name>
    <name evidence="8" type="ORF">OCHUTO_0507</name>
</gene>
<keyword evidence="9" id="KW-1185">Reference proteome</keyword>
<feature type="domain" description="PRC-barrel" evidence="7">
    <location>
        <begin position="94"/>
        <end position="147"/>
    </location>
</feature>
<dbReference type="PANTHER" id="PTHR33692:SF1">
    <property type="entry name" value="RIBOSOME MATURATION FACTOR RIMM"/>
    <property type="match status" value="1"/>
</dbReference>
<feature type="domain" description="RimM N-terminal" evidence="6">
    <location>
        <begin position="10"/>
        <end position="84"/>
    </location>
</feature>
<dbReference type="EMBL" id="LANP01000010">
    <property type="protein sequence ID" value="KJV56350.1"/>
    <property type="molecule type" value="Genomic_DNA"/>
</dbReference>
<dbReference type="Proteomes" id="UP000033616">
    <property type="component" value="Unassembled WGS sequence"/>
</dbReference>
<comment type="similarity">
    <text evidence="5">Belongs to the RimM family.</text>
</comment>
<proteinExistence type="inferred from homology"/>
<dbReference type="HAMAP" id="MF_00014">
    <property type="entry name" value="Ribosome_mat_RimM"/>
    <property type="match status" value="1"/>
</dbReference>
<dbReference type="InterPro" id="IPR011961">
    <property type="entry name" value="RimM"/>
</dbReference>
<evidence type="ECO:0000259" key="6">
    <source>
        <dbReference type="Pfam" id="PF01782"/>
    </source>
</evidence>
<dbReference type="Pfam" id="PF01782">
    <property type="entry name" value="RimM"/>
    <property type="match status" value="1"/>
</dbReference>
<dbReference type="STRING" id="1359168.OCHUTO_0507"/>
<accession>A0A0F3MKS6</accession>
<evidence type="ECO:0000256" key="4">
    <source>
        <dbReference type="ARBA" id="ARBA00023186"/>
    </source>
</evidence>
<comment type="subcellular location">
    <subcellularLocation>
        <location evidence="5">Cytoplasm</location>
    </subcellularLocation>
</comment>
<dbReference type="Gene3D" id="2.40.30.60">
    <property type="entry name" value="RimM"/>
    <property type="match status" value="1"/>
</dbReference>
<dbReference type="InterPro" id="IPR036976">
    <property type="entry name" value="RimM_N_sf"/>
</dbReference>
<evidence type="ECO:0000313" key="9">
    <source>
        <dbReference type="Proteomes" id="UP000033616"/>
    </source>
</evidence>
<dbReference type="InterPro" id="IPR027275">
    <property type="entry name" value="PRC-brl_dom"/>
</dbReference>
<dbReference type="RefSeq" id="WP_045797208.1">
    <property type="nucleotide sequence ID" value="NZ_LANP01000010.1"/>
</dbReference>
<dbReference type="GO" id="GO:0043022">
    <property type="term" value="F:ribosome binding"/>
    <property type="evidence" value="ECO:0007669"/>
    <property type="project" value="InterPro"/>
</dbReference>
<dbReference type="AlphaFoldDB" id="A0A0F3MKS6"/>
<comment type="domain">
    <text evidence="5">The PRC barrel domain binds ribosomal protein uS19.</text>
</comment>
<keyword evidence="3 5" id="KW-0698">rRNA processing</keyword>
<dbReference type="InterPro" id="IPR011033">
    <property type="entry name" value="PRC_barrel-like_sf"/>
</dbReference>
<dbReference type="GO" id="GO:0005737">
    <property type="term" value="C:cytoplasm"/>
    <property type="evidence" value="ECO:0007669"/>
    <property type="project" value="UniProtKB-SubCell"/>
</dbReference>
<dbReference type="NCBIfam" id="TIGR02273">
    <property type="entry name" value="16S_RimM"/>
    <property type="match status" value="1"/>
</dbReference>
<dbReference type="SUPFAM" id="SSF50346">
    <property type="entry name" value="PRC-barrel domain"/>
    <property type="match status" value="1"/>
</dbReference>
<evidence type="ECO:0000259" key="7">
    <source>
        <dbReference type="Pfam" id="PF05239"/>
    </source>
</evidence>
<comment type="function">
    <text evidence="5">An accessory protein needed during the final step in the assembly of 30S ribosomal subunit, possibly for assembly of the head region. Essential for efficient processing of 16S rRNA. May be needed both before and after RbfA during the maturation of 16S rRNA. It has affinity for free ribosomal 30S subunits but not for 70S ribosomes.</text>
</comment>
<dbReference type="GO" id="GO:0042274">
    <property type="term" value="P:ribosomal small subunit biogenesis"/>
    <property type="evidence" value="ECO:0007669"/>
    <property type="project" value="UniProtKB-UniRule"/>
</dbReference>
<dbReference type="InterPro" id="IPR009000">
    <property type="entry name" value="Transl_B-barrel_sf"/>
</dbReference>
<evidence type="ECO:0000313" key="8">
    <source>
        <dbReference type="EMBL" id="KJV56350.1"/>
    </source>
</evidence>
<dbReference type="PANTHER" id="PTHR33692">
    <property type="entry name" value="RIBOSOME MATURATION FACTOR RIMM"/>
    <property type="match status" value="1"/>
</dbReference>
<dbReference type="GO" id="GO:0005840">
    <property type="term" value="C:ribosome"/>
    <property type="evidence" value="ECO:0007669"/>
    <property type="project" value="InterPro"/>
</dbReference>
<protein>
    <recommendedName>
        <fullName evidence="5">Ribosome maturation factor RimM</fullName>
    </recommendedName>
</protein>
<dbReference type="Gene3D" id="2.30.30.240">
    <property type="entry name" value="PRC-barrel domain"/>
    <property type="match status" value="1"/>
</dbReference>
<dbReference type="InterPro" id="IPR002676">
    <property type="entry name" value="RimM_N"/>
</dbReference>
<keyword evidence="1 5" id="KW-0963">Cytoplasm</keyword>
<dbReference type="PATRIC" id="fig|1359168.3.peg.1279"/>
<dbReference type="GO" id="GO:0006364">
    <property type="term" value="P:rRNA processing"/>
    <property type="evidence" value="ECO:0007669"/>
    <property type="project" value="UniProtKB-UniRule"/>
</dbReference>
<comment type="caution">
    <text evidence="8">The sequence shown here is derived from an EMBL/GenBank/DDBJ whole genome shotgun (WGS) entry which is preliminary data.</text>
</comment>
<name>A0A0F3MKS6_9RICK</name>
<dbReference type="SUPFAM" id="SSF50447">
    <property type="entry name" value="Translation proteins"/>
    <property type="match status" value="1"/>
</dbReference>